<comment type="subcellular location">
    <subcellularLocation>
        <location evidence="1">Cytoplasm</location>
    </subcellularLocation>
</comment>
<evidence type="ECO:0000256" key="7">
    <source>
        <dbReference type="SAM" id="MobiDB-lite"/>
    </source>
</evidence>
<dbReference type="PANTHER" id="PTHR16301:SF25">
    <property type="entry name" value="PROTEIN IMPACT"/>
    <property type="match status" value="1"/>
</dbReference>
<dbReference type="Pfam" id="PF05773">
    <property type="entry name" value="RWD"/>
    <property type="match status" value="1"/>
</dbReference>
<dbReference type="InterPro" id="IPR020568">
    <property type="entry name" value="Ribosomal_Su5_D2-typ_SF"/>
</dbReference>
<evidence type="ECO:0000313" key="9">
    <source>
        <dbReference type="EMBL" id="KAJ6233371.1"/>
    </source>
</evidence>
<dbReference type="Gene3D" id="3.30.230.30">
    <property type="entry name" value="Impact, N-terminal domain"/>
    <property type="match status" value="1"/>
</dbReference>
<keyword evidence="4" id="KW-0678">Repressor</keyword>
<comment type="similarity">
    <text evidence="2">Belongs to the IMPACT family.</text>
</comment>
<feature type="compositionally biased region" description="Polar residues" evidence="7">
    <location>
        <begin position="113"/>
        <end position="142"/>
    </location>
</feature>
<keyword evidence="10" id="KW-1185">Reference proteome</keyword>
<evidence type="ECO:0000259" key="8">
    <source>
        <dbReference type="PROSITE" id="PS50908"/>
    </source>
</evidence>
<dbReference type="InterPro" id="IPR023582">
    <property type="entry name" value="Impact"/>
</dbReference>
<dbReference type="SUPFAM" id="SSF54211">
    <property type="entry name" value="Ribosomal protein S5 domain 2-like"/>
    <property type="match status" value="1"/>
</dbReference>
<dbReference type="InterPro" id="IPR001498">
    <property type="entry name" value="Impact_N"/>
</dbReference>
<keyword evidence="5" id="KW-0810">Translation regulation</keyword>
<evidence type="ECO:0000313" key="10">
    <source>
        <dbReference type="Proteomes" id="UP001150062"/>
    </source>
</evidence>
<dbReference type="SUPFAM" id="SSF54495">
    <property type="entry name" value="UBC-like"/>
    <property type="match status" value="1"/>
</dbReference>
<feature type="region of interest" description="Disordered" evidence="7">
    <location>
        <begin position="269"/>
        <end position="309"/>
    </location>
</feature>
<dbReference type="Gene3D" id="3.10.110.10">
    <property type="entry name" value="Ubiquitin Conjugating Enzyme"/>
    <property type="match status" value="1"/>
</dbReference>
<name>A0ABQ8XLJ9_9EUKA</name>
<feature type="compositionally biased region" description="Basic residues" evidence="7">
    <location>
        <begin position="284"/>
        <end position="298"/>
    </location>
</feature>
<dbReference type="PANTHER" id="PTHR16301">
    <property type="entry name" value="IMPACT-RELATED"/>
    <property type="match status" value="1"/>
</dbReference>
<comment type="caution">
    <text evidence="9">The sequence shown here is derived from an EMBL/GenBank/DDBJ whole genome shotgun (WGS) entry which is preliminary data.</text>
</comment>
<feature type="domain" description="RWD" evidence="8">
    <location>
        <begin position="7"/>
        <end position="97"/>
    </location>
</feature>
<evidence type="ECO:0000256" key="1">
    <source>
        <dbReference type="ARBA" id="ARBA00004496"/>
    </source>
</evidence>
<evidence type="ECO:0000256" key="5">
    <source>
        <dbReference type="ARBA" id="ARBA00022845"/>
    </source>
</evidence>
<dbReference type="PROSITE" id="PS50908">
    <property type="entry name" value="RWD"/>
    <property type="match status" value="1"/>
</dbReference>
<dbReference type="InterPro" id="IPR036956">
    <property type="entry name" value="Impact_N_sf"/>
</dbReference>
<accession>A0ABQ8XLJ9</accession>
<dbReference type="InterPro" id="IPR006575">
    <property type="entry name" value="RWD_dom"/>
</dbReference>
<reference evidence="9" key="1">
    <citation type="submission" date="2022-08" db="EMBL/GenBank/DDBJ databases">
        <title>Novel sulfate-reducing endosymbionts in the free-living metamonad Anaeramoeba.</title>
        <authorList>
            <person name="Jerlstrom-Hultqvist J."/>
            <person name="Cepicka I."/>
            <person name="Gallot-Lavallee L."/>
            <person name="Salas-Leiva D."/>
            <person name="Curtis B.A."/>
            <person name="Zahonova K."/>
            <person name="Pipaliya S."/>
            <person name="Dacks J."/>
            <person name="Roger A.J."/>
        </authorList>
    </citation>
    <scope>NUCLEOTIDE SEQUENCE</scope>
    <source>
        <strain evidence="9">Schooner1</strain>
    </source>
</reference>
<dbReference type="EMBL" id="JAOAOG010000277">
    <property type="protein sequence ID" value="KAJ6233371.1"/>
    <property type="molecule type" value="Genomic_DNA"/>
</dbReference>
<evidence type="ECO:0000256" key="2">
    <source>
        <dbReference type="ARBA" id="ARBA00007665"/>
    </source>
</evidence>
<evidence type="ECO:0000256" key="4">
    <source>
        <dbReference type="ARBA" id="ARBA00022491"/>
    </source>
</evidence>
<dbReference type="InterPro" id="IPR016135">
    <property type="entry name" value="UBQ-conjugating_enzyme/RWD"/>
</dbReference>
<gene>
    <name evidence="9" type="ORF">M0813_30059</name>
</gene>
<feature type="compositionally biased region" description="Polar residues" evidence="7">
    <location>
        <begin position="271"/>
        <end position="281"/>
    </location>
</feature>
<feature type="region of interest" description="Disordered" evidence="7">
    <location>
        <begin position="105"/>
        <end position="142"/>
    </location>
</feature>
<evidence type="ECO:0000256" key="3">
    <source>
        <dbReference type="ARBA" id="ARBA00022490"/>
    </source>
</evidence>
<dbReference type="Pfam" id="PF01205">
    <property type="entry name" value="Impact_N"/>
    <property type="match status" value="1"/>
</dbReference>
<organism evidence="9 10">
    <name type="scientific">Anaeramoeba flamelloides</name>
    <dbReference type="NCBI Taxonomy" id="1746091"/>
    <lineage>
        <taxon>Eukaryota</taxon>
        <taxon>Metamonada</taxon>
        <taxon>Anaeramoebidae</taxon>
        <taxon>Anaeramoeba</taxon>
    </lineage>
</organism>
<evidence type="ECO:0000256" key="6">
    <source>
        <dbReference type="ARBA" id="ARBA00023016"/>
    </source>
</evidence>
<protein>
    <submittedName>
        <fullName evidence="9">Protein impact</fullName>
    </submittedName>
</protein>
<keyword evidence="3" id="KW-0963">Cytoplasm</keyword>
<proteinExistence type="inferred from homology"/>
<keyword evidence="6" id="KW-0346">Stress response</keyword>
<sequence length="309" mass="35593">MTKRSQEEIEMIQAIYEEEFNQVSSNTFQLQIGTLIFNWGYPSDYPQSCLTNIKLSNLGEELKTDFNKDLKNIFQEANGEPYVYTLVEFVREKYLPLCDVKQNENKNKEDESQNQNKVNNKTKSNCPKKMQNSKTNQSDQATIPTYYPGQLINDRKSKFLSHVAITKSMSEVDLFLKDLTSKKKYAQATHNIVVYRILNQTNNSIILSGDEDGEKGALARLTFWLEKKQFLNICIIVTRWKEGPNLGGDRFKDILKSAISAVENNLHHLESAQQSPSQNEKQNNKPKKKKKKKDPKKKIIADHNTTAFT</sequence>
<dbReference type="Proteomes" id="UP001150062">
    <property type="component" value="Unassembled WGS sequence"/>
</dbReference>